<proteinExistence type="predicted"/>
<comment type="caution">
    <text evidence="1">The sequence shown here is derived from an EMBL/GenBank/DDBJ whole genome shotgun (WGS) entry which is preliminary data.</text>
</comment>
<dbReference type="EMBL" id="JADEXG010000056">
    <property type="protein sequence ID" value="MBE9079449.1"/>
    <property type="molecule type" value="Genomic_DNA"/>
</dbReference>
<organism evidence="1 2">
    <name type="scientific">Vasconcelosia minhoensis LEGE 07310</name>
    <dbReference type="NCBI Taxonomy" id="915328"/>
    <lineage>
        <taxon>Bacteria</taxon>
        <taxon>Bacillati</taxon>
        <taxon>Cyanobacteriota</taxon>
        <taxon>Cyanophyceae</taxon>
        <taxon>Nodosilineales</taxon>
        <taxon>Cymatolegaceae</taxon>
        <taxon>Vasconcelosia</taxon>
        <taxon>Vasconcelosia minhoensis</taxon>
    </lineage>
</organism>
<sequence length="76" mass="8776">MTELLQQAIAQVAKLSDEQQDEIATRLLAELEDEQAWQTRFEATTDAQWENLAATVRQEILTDKVFPLDEIFPIEK</sequence>
<reference evidence="1" key="1">
    <citation type="submission" date="2020-10" db="EMBL/GenBank/DDBJ databases">
        <authorList>
            <person name="Castelo-Branco R."/>
            <person name="Eusebio N."/>
            <person name="Adriana R."/>
            <person name="Vieira A."/>
            <person name="Brugerolle De Fraissinette N."/>
            <person name="Rezende De Castro R."/>
            <person name="Schneider M.P."/>
            <person name="Vasconcelos V."/>
            <person name="Leao P.N."/>
        </authorList>
    </citation>
    <scope>NUCLEOTIDE SEQUENCE</scope>
    <source>
        <strain evidence="1">LEGE 07310</strain>
    </source>
</reference>
<keyword evidence="2" id="KW-1185">Reference proteome</keyword>
<dbReference type="AlphaFoldDB" id="A0A8J7AT48"/>
<name>A0A8J7AT48_9CYAN</name>
<accession>A0A8J7AT48</accession>
<evidence type="ECO:0000313" key="2">
    <source>
        <dbReference type="Proteomes" id="UP000636505"/>
    </source>
</evidence>
<gene>
    <name evidence="1" type="ORF">IQ241_19470</name>
</gene>
<dbReference type="RefSeq" id="WP_193910424.1">
    <property type="nucleotide sequence ID" value="NZ_JADEXG010000056.1"/>
</dbReference>
<dbReference type="Proteomes" id="UP000636505">
    <property type="component" value="Unassembled WGS sequence"/>
</dbReference>
<evidence type="ECO:0000313" key="1">
    <source>
        <dbReference type="EMBL" id="MBE9079449.1"/>
    </source>
</evidence>
<protein>
    <submittedName>
        <fullName evidence="1">Uncharacterized protein</fullName>
    </submittedName>
</protein>